<dbReference type="EMBL" id="JABFUD020000017">
    <property type="protein sequence ID" value="KAI5067808.1"/>
    <property type="molecule type" value="Genomic_DNA"/>
</dbReference>
<dbReference type="AlphaFoldDB" id="A0A9D4ZA12"/>
<gene>
    <name evidence="3" type="ORF">GOP47_0018336</name>
</gene>
<dbReference type="InterPro" id="IPR008480">
    <property type="entry name" value="DUF761_pln"/>
</dbReference>
<dbReference type="Proteomes" id="UP000886520">
    <property type="component" value="Chromosome 17"/>
</dbReference>
<evidence type="ECO:0008006" key="5">
    <source>
        <dbReference type="Google" id="ProtNLM"/>
    </source>
</evidence>
<keyword evidence="2" id="KW-1133">Transmembrane helix</keyword>
<reference evidence="3" key="1">
    <citation type="submission" date="2021-01" db="EMBL/GenBank/DDBJ databases">
        <title>Adiantum capillus-veneris genome.</title>
        <authorList>
            <person name="Fang Y."/>
            <person name="Liao Q."/>
        </authorList>
    </citation>
    <scope>NUCLEOTIDE SEQUENCE</scope>
    <source>
        <strain evidence="3">H3</strain>
        <tissue evidence="3">Leaf</tissue>
    </source>
</reference>
<evidence type="ECO:0000256" key="1">
    <source>
        <dbReference type="SAM" id="MobiDB-lite"/>
    </source>
</evidence>
<organism evidence="3 4">
    <name type="scientific">Adiantum capillus-veneris</name>
    <name type="common">Maidenhair fern</name>
    <dbReference type="NCBI Taxonomy" id="13818"/>
    <lineage>
        <taxon>Eukaryota</taxon>
        <taxon>Viridiplantae</taxon>
        <taxon>Streptophyta</taxon>
        <taxon>Embryophyta</taxon>
        <taxon>Tracheophyta</taxon>
        <taxon>Polypodiopsida</taxon>
        <taxon>Polypodiidae</taxon>
        <taxon>Polypodiales</taxon>
        <taxon>Pteridineae</taxon>
        <taxon>Pteridaceae</taxon>
        <taxon>Vittarioideae</taxon>
        <taxon>Adiantum</taxon>
    </lineage>
</organism>
<accession>A0A9D4ZA12</accession>
<dbReference type="PANTHER" id="PTHR33098:SF53">
    <property type="entry name" value="OS05G0540900 PROTEIN"/>
    <property type="match status" value="1"/>
</dbReference>
<evidence type="ECO:0000313" key="4">
    <source>
        <dbReference type="Proteomes" id="UP000886520"/>
    </source>
</evidence>
<feature type="region of interest" description="Disordered" evidence="1">
    <location>
        <begin position="175"/>
        <end position="244"/>
    </location>
</feature>
<keyword evidence="4" id="KW-1185">Reference proteome</keyword>
<dbReference type="PANTHER" id="PTHR33098">
    <property type="entry name" value="COTTON FIBER (DUF761)"/>
    <property type="match status" value="1"/>
</dbReference>
<keyword evidence="2" id="KW-0812">Transmembrane</keyword>
<evidence type="ECO:0000313" key="3">
    <source>
        <dbReference type="EMBL" id="KAI5067808.1"/>
    </source>
</evidence>
<name>A0A9D4ZA12_ADICA</name>
<feature type="compositionally biased region" description="Acidic residues" evidence="1">
    <location>
        <begin position="231"/>
        <end position="241"/>
    </location>
</feature>
<sequence>MRRSRLVLTRFVMGVAKPLVLCSLIGLCILAVFSLRSATIFHYFSALRSWAPWPAELEANLTPPLLFLLLNLLLATLLVTNTGFLRRSIKNESEQESDGTFHLQAAIERISIRSSRKKATQATSILESSTRGPLQAPAKQLSMNVKHLNRSKSDKAAMAAASSAAESTLTALAQAAPQMKPSLDPISARKKKKRRSASSGFEEANPMKQSSNEGLRKAQSVPQEKNKTGDGDDAEAHDEDEVNRRAEDFISKFYMQMRMQRLASLERYHQRLDRSYGR</sequence>
<evidence type="ECO:0000256" key="2">
    <source>
        <dbReference type="SAM" id="Phobius"/>
    </source>
</evidence>
<keyword evidence="2" id="KW-0472">Membrane</keyword>
<dbReference type="OrthoDB" id="1682876at2759"/>
<comment type="caution">
    <text evidence="3">The sequence shown here is derived from an EMBL/GenBank/DDBJ whole genome shotgun (WGS) entry which is preliminary data.</text>
</comment>
<feature type="transmembrane region" description="Helical" evidence="2">
    <location>
        <begin position="61"/>
        <end position="80"/>
    </location>
</feature>
<proteinExistence type="predicted"/>
<protein>
    <recommendedName>
        <fullName evidence="5">DUF4408 domain-containing protein</fullName>
    </recommendedName>
</protein>
<dbReference type="Pfam" id="PF05553">
    <property type="entry name" value="DUF761"/>
    <property type="match status" value="1"/>
</dbReference>